<accession>A0AAI9K4L4</accession>
<evidence type="ECO:0000313" key="1">
    <source>
        <dbReference type="EMBL" id="GFO94362.1"/>
    </source>
</evidence>
<protein>
    <submittedName>
        <fullName evidence="1">Uncharacterized protein</fullName>
    </submittedName>
</protein>
<dbReference type="EMBL" id="BLYL01000007">
    <property type="protein sequence ID" value="GFO94362.1"/>
    <property type="molecule type" value="Genomic_DNA"/>
</dbReference>
<organism evidence="1 2">
    <name type="scientific">Coprococcus eutactus</name>
    <dbReference type="NCBI Taxonomy" id="33043"/>
    <lineage>
        <taxon>Bacteria</taxon>
        <taxon>Bacillati</taxon>
        <taxon>Bacillota</taxon>
        <taxon>Clostridia</taxon>
        <taxon>Lachnospirales</taxon>
        <taxon>Lachnospiraceae</taxon>
        <taxon>Coprococcus</taxon>
    </lineage>
</organism>
<dbReference type="RefSeq" id="WP_022217191.1">
    <property type="nucleotide sequence ID" value="NZ_BLYL01000007.1"/>
</dbReference>
<name>A0AAI9K4L4_9FIRM</name>
<dbReference type="AlphaFoldDB" id="A0AAI9K4L4"/>
<gene>
    <name evidence="1" type="ORF">COEU31_14080</name>
</gene>
<comment type="caution">
    <text evidence="1">The sequence shown here is derived from an EMBL/GenBank/DDBJ whole genome shotgun (WGS) entry which is preliminary data.</text>
</comment>
<dbReference type="Proteomes" id="UP000660047">
    <property type="component" value="Unassembled WGS sequence"/>
</dbReference>
<proteinExistence type="predicted"/>
<sequence>MYWISQDSPERYEKPRIVFLIVCIWYDIKNIYLKETKCGKSPTTLVKEVGELAGQKNNNVNDGLNRHFEEVYKRQNVA</sequence>
<reference evidence="1" key="1">
    <citation type="submission" date="2020-06" db="EMBL/GenBank/DDBJ databases">
        <title>Characterization of fructooligosaccharide metabolism and fructooligosaccharide-degrading enzymes in human commensal butyrate producers.</title>
        <authorList>
            <person name="Tanno H."/>
            <person name="Fujii T."/>
            <person name="Hirano K."/>
            <person name="Maeno S."/>
            <person name="Tonozuka T."/>
            <person name="Sakamoto M."/>
            <person name="Ohkuma M."/>
            <person name="Tochio T."/>
            <person name="Endo A."/>
        </authorList>
    </citation>
    <scope>NUCLEOTIDE SEQUENCE</scope>
    <source>
        <strain evidence="1">JCM 31265</strain>
    </source>
</reference>
<evidence type="ECO:0000313" key="2">
    <source>
        <dbReference type="Proteomes" id="UP000660047"/>
    </source>
</evidence>